<feature type="region of interest" description="Disordered" evidence="1">
    <location>
        <begin position="100"/>
        <end position="127"/>
    </location>
</feature>
<evidence type="ECO:0000256" key="1">
    <source>
        <dbReference type="SAM" id="MobiDB-lite"/>
    </source>
</evidence>
<evidence type="ECO:0000313" key="2">
    <source>
        <dbReference type="EMBL" id="VDO02807.1"/>
    </source>
</evidence>
<dbReference type="AlphaFoldDB" id="A0A0R3TIR0"/>
<dbReference type="WBParaSite" id="HNAJ_0000695101-mRNA-1">
    <property type="protein sequence ID" value="HNAJ_0000695101-mRNA-1"/>
    <property type="gene ID" value="HNAJ_0000695101"/>
</dbReference>
<proteinExistence type="predicted"/>
<gene>
    <name evidence="2" type="ORF">HNAJ_LOCUS6947</name>
</gene>
<dbReference type="EMBL" id="UZAE01009242">
    <property type="protein sequence ID" value="VDO02807.1"/>
    <property type="molecule type" value="Genomic_DNA"/>
</dbReference>
<evidence type="ECO:0000313" key="3">
    <source>
        <dbReference type="Proteomes" id="UP000278807"/>
    </source>
</evidence>
<keyword evidence="3" id="KW-1185">Reference proteome</keyword>
<organism evidence="4">
    <name type="scientific">Rodentolepis nana</name>
    <name type="common">Dwarf tapeworm</name>
    <name type="synonym">Hymenolepis nana</name>
    <dbReference type="NCBI Taxonomy" id="102285"/>
    <lineage>
        <taxon>Eukaryota</taxon>
        <taxon>Metazoa</taxon>
        <taxon>Spiralia</taxon>
        <taxon>Lophotrochozoa</taxon>
        <taxon>Platyhelminthes</taxon>
        <taxon>Cestoda</taxon>
        <taxon>Eucestoda</taxon>
        <taxon>Cyclophyllidea</taxon>
        <taxon>Hymenolepididae</taxon>
        <taxon>Rodentolepis</taxon>
    </lineage>
</organism>
<dbReference type="Proteomes" id="UP000278807">
    <property type="component" value="Unassembled WGS sequence"/>
</dbReference>
<dbReference type="STRING" id="102285.A0A0R3TIR0"/>
<reference evidence="2 3" key="2">
    <citation type="submission" date="2018-11" db="EMBL/GenBank/DDBJ databases">
        <authorList>
            <consortium name="Pathogen Informatics"/>
        </authorList>
    </citation>
    <scope>NUCLEOTIDE SEQUENCE [LARGE SCALE GENOMIC DNA]</scope>
</reference>
<name>A0A0R3TIR0_RODNA</name>
<reference evidence="4" key="1">
    <citation type="submission" date="2017-02" db="UniProtKB">
        <authorList>
            <consortium name="WormBaseParasite"/>
        </authorList>
    </citation>
    <scope>IDENTIFICATION</scope>
</reference>
<evidence type="ECO:0000313" key="4">
    <source>
        <dbReference type="WBParaSite" id="HNAJ_0000695101-mRNA-1"/>
    </source>
</evidence>
<sequence length="198" mass="21288">SHGLAESENFEYLSPVINSDKIRRASCPDTVIPGFAKRLAVKNFLGVVPMASLTQLAGPPIPVLPLGNASLSGNDDSVPGSGTTIQGRYEAALERFTASYRTRTRQGKNGGDRRNGHESPSTRPILPGQKTHIRIHKNASLSLGISLIGGCETSLVSTSGQFSCEVKMSPLYGLSLHDFLKSILRQPFQLLTFACLTH</sequence>
<accession>A0A0R3TIR0</accession>
<protein>
    <submittedName>
        <fullName evidence="4">PI3K/PI4K domain-containing protein</fullName>
    </submittedName>
</protein>